<keyword evidence="4" id="KW-1185">Reference proteome</keyword>
<dbReference type="Proteomes" id="UP001243420">
    <property type="component" value="Chromosome"/>
</dbReference>
<keyword evidence="2" id="KW-0812">Transmembrane</keyword>
<gene>
    <name evidence="3" type="ORF">P8627_11630</name>
</gene>
<evidence type="ECO:0000313" key="4">
    <source>
        <dbReference type="Proteomes" id="UP001243420"/>
    </source>
</evidence>
<evidence type="ECO:0000256" key="2">
    <source>
        <dbReference type="SAM" id="Phobius"/>
    </source>
</evidence>
<reference evidence="3 4" key="1">
    <citation type="submission" date="2023-04" db="EMBL/GenBank/DDBJ databases">
        <title>Jannaschia ovalis sp. nov., a marine bacterium isolated from sea tidal flat.</title>
        <authorList>
            <person name="Kwon D.Y."/>
            <person name="Kim J.-J."/>
        </authorList>
    </citation>
    <scope>NUCLEOTIDE SEQUENCE [LARGE SCALE GENOMIC DNA]</scope>
    <source>
        <strain evidence="3 4">GRR-S6-38</strain>
    </source>
</reference>
<keyword evidence="2" id="KW-0472">Membrane</keyword>
<proteinExistence type="predicted"/>
<feature type="region of interest" description="Disordered" evidence="1">
    <location>
        <begin position="1"/>
        <end position="29"/>
    </location>
</feature>
<evidence type="ECO:0000313" key="3">
    <source>
        <dbReference type="EMBL" id="WGH77685.1"/>
    </source>
</evidence>
<protein>
    <submittedName>
        <fullName evidence="3">Uncharacterized protein</fullName>
    </submittedName>
</protein>
<evidence type="ECO:0000256" key="1">
    <source>
        <dbReference type="SAM" id="MobiDB-lite"/>
    </source>
</evidence>
<accession>A0ABY8LBN0</accession>
<name>A0ABY8LBN0_9RHOB</name>
<dbReference type="RefSeq" id="WP_279964276.1">
    <property type="nucleotide sequence ID" value="NZ_CP122537.1"/>
</dbReference>
<dbReference type="EMBL" id="CP122537">
    <property type="protein sequence ID" value="WGH77685.1"/>
    <property type="molecule type" value="Genomic_DNA"/>
</dbReference>
<feature type="compositionally biased region" description="Basic and acidic residues" evidence="1">
    <location>
        <begin position="1"/>
        <end position="10"/>
    </location>
</feature>
<keyword evidence="2" id="KW-1133">Transmembrane helix</keyword>
<sequence>MTVTGTEKKQGNATGPAPGHESLTRDDVAPKSSRARIGLIFLLVLVVTILGFAIFLADEAPETPDDAPVILNDAGDGLGN</sequence>
<feature type="transmembrane region" description="Helical" evidence="2">
    <location>
        <begin position="37"/>
        <end position="57"/>
    </location>
</feature>
<organism evidence="3 4">
    <name type="scientific">Jannaschia ovalis</name>
    <dbReference type="NCBI Taxonomy" id="3038773"/>
    <lineage>
        <taxon>Bacteria</taxon>
        <taxon>Pseudomonadati</taxon>
        <taxon>Pseudomonadota</taxon>
        <taxon>Alphaproteobacteria</taxon>
        <taxon>Rhodobacterales</taxon>
        <taxon>Roseobacteraceae</taxon>
        <taxon>Jannaschia</taxon>
    </lineage>
</organism>